<keyword evidence="4" id="KW-1185">Reference proteome</keyword>
<protein>
    <submittedName>
        <fullName evidence="3">Major facilitator superfamily domain-containing protein 8</fullName>
    </submittedName>
</protein>
<dbReference type="Proteomes" id="UP000299102">
    <property type="component" value="Unassembled WGS sequence"/>
</dbReference>
<evidence type="ECO:0000313" key="3">
    <source>
        <dbReference type="EMBL" id="GBP80783.1"/>
    </source>
</evidence>
<comment type="caution">
    <text evidence="3">The sequence shown here is derived from an EMBL/GenBank/DDBJ whole genome shotgun (WGS) entry which is preliminary data.</text>
</comment>
<evidence type="ECO:0000313" key="4">
    <source>
        <dbReference type="Proteomes" id="UP000299102"/>
    </source>
</evidence>
<feature type="region of interest" description="Disordered" evidence="1">
    <location>
        <begin position="374"/>
        <end position="408"/>
    </location>
</feature>
<dbReference type="AlphaFoldDB" id="A0A4C1Z0T6"/>
<dbReference type="STRING" id="151549.A0A4C1Z0T6"/>
<keyword evidence="2" id="KW-1133">Transmembrane helix</keyword>
<organism evidence="3 4">
    <name type="scientific">Eumeta variegata</name>
    <name type="common">Bagworm moth</name>
    <name type="synonym">Eumeta japonica</name>
    <dbReference type="NCBI Taxonomy" id="151549"/>
    <lineage>
        <taxon>Eukaryota</taxon>
        <taxon>Metazoa</taxon>
        <taxon>Ecdysozoa</taxon>
        <taxon>Arthropoda</taxon>
        <taxon>Hexapoda</taxon>
        <taxon>Insecta</taxon>
        <taxon>Pterygota</taxon>
        <taxon>Neoptera</taxon>
        <taxon>Endopterygota</taxon>
        <taxon>Lepidoptera</taxon>
        <taxon>Glossata</taxon>
        <taxon>Ditrysia</taxon>
        <taxon>Tineoidea</taxon>
        <taxon>Psychidae</taxon>
        <taxon>Oiketicinae</taxon>
        <taxon>Eumeta</taxon>
    </lineage>
</organism>
<accession>A0A4C1Z0T6</accession>
<feature type="compositionally biased region" description="Low complexity" evidence="1">
    <location>
        <begin position="14"/>
        <end position="28"/>
    </location>
</feature>
<dbReference type="EMBL" id="BGZK01001481">
    <property type="protein sequence ID" value="GBP80783.1"/>
    <property type="molecule type" value="Genomic_DNA"/>
</dbReference>
<sequence length="408" mass="45304">MYGVSGALLDCHNRPAPRGARRGQGSARFPPEPYSSPPLQWLAYLRICKSVNVDICGYAARAGHATDCDLRVRRSRQYAYGRRWRRWCFSLFDHLVTLNNAYFGKCLRDISSIPVTPVVGGADALMDRLKRAARGRGRRGPAARATASALETPAERRARWRSVYVIYFTMFLMSLGFSVVLTGVWPYLDKDGVTCVARGARRDASRVVTPAALADSPERQALALFTPAQGGPGLKGVDCSRRRSLGTDRSSSVTVLASDTRFKLFLLSLRSLVAAIGSFVEKETICHLSRPVAARRRVGAHPPHRPSRPPEASTPLERTVTTGDSNGLRVWMGDGEHLSDDSLARLLHEYDIKKNSIKHFFLYPSKRYYSQESSHSWISGRPPAPARARPRRGPRHSSAMRLRDSVSS</sequence>
<reference evidence="3 4" key="1">
    <citation type="journal article" date="2019" name="Commun. Biol.">
        <title>The bagworm genome reveals a unique fibroin gene that provides high tensile strength.</title>
        <authorList>
            <person name="Kono N."/>
            <person name="Nakamura H."/>
            <person name="Ohtoshi R."/>
            <person name="Tomita M."/>
            <person name="Numata K."/>
            <person name="Arakawa K."/>
        </authorList>
    </citation>
    <scope>NUCLEOTIDE SEQUENCE [LARGE SCALE GENOMIC DNA]</scope>
</reference>
<keyword evidence="2" id="KW-0472">Membrane</keyword>
<name>A0A4C1Z0T6_EUMVA</name>
<keyword evidence="2" id="KW-0812">Transmembrane</keyword>
<proteinExistence type="predicted"/>
<dbReference type="OrthoDB" id="370281at2759"/>
<evidence type="ECO:0000256" key="2">
    <source>
        <dbReference type="SAM" id="Phobius"/>
    </source>
</evidence>
<evidence type="ECO:0000256" key="1">
    <source>
        <dbReference type="SAM" id="MobiDB-lite"/>
    </source>
</evidence>
<feature type="transmembrane region" description="Helical" evidence="2">
    <location>
        <begin position="164"/>
        <end position="188"/>
    </location>
</feature>
<gene>
    <name evidence="3" type="primary">MFSD8</name>
    <name evidence="3" type="ORF">EVAR_54228_1</name>
</gene>
<feature type="region of interest" description="Disordered" evidence="1">
    <location>
        <begin position="1"/>
        <end position="32"/>
    </location>
</feature>
<feature type="compositionally biased region" description="Basic residues" evidence="1">
    <location>
        <begin position="294"/>
        <end position="307"/>
    </location>
</feature>
<feature type="region of interest" description="Disordered" evidence="1">
    <location>
        <begin position="294"/>
        <end position="327"/>
    </location>
</feature>